<evidence type="ECO:0000256" key="1">
    <source>
        <dbReference type="SAM" id="SignalP"/>
    </source>
</evidence>
<proteinExistence type="predicted"/>
<name>A0A517SLM9_9PLAN</name>
<feature type="chain" id="PRO_5021926040" description="Thioredoxin domain-containing protein" evidence="1">
    <location>
        <begin position="25"/>
        <end position="264"/>
    </location>
</feature>
<accession>A0A517SLM9</accession>
<keyword evidence="3" id="KW-1185">Reference proteome</keyword>
<feature type="signal peptide" evidence="1">
    <location>
        <begin position="1"/>
        <end position="24"/>
    </location>
</feature>
<sequence precursor="true">MISRLPLKGILTACLMCLPSLVSAQQPGFASTLQSTLDQSAQSGKFTFVVFHRDNNAATRDFYQQTQTGLLAHGEKAVLTSAKVDDPAERALVEKLGISRAPMPLAVVLAPNGAVTGLFPRTITPDLIASAIVPPTMMQCMKELQNQKLVFVCMTKTDRIDVPEGVRAVQQLPQYKDRISLVGMRVDDPAEARFHQQMKLEPNKVNGPYAVLIAPPGALIGHFDASASTEQIAAAIHKAGQCCNDENCKHNHAPQASGPAGSRR</sequence>
<dbReference type="Proteomes" id="UP000315700">
    <property type="component" value="Chromosome"/>
</dbReference>
<dbReference type="AlphaFoldDB" id="A0A517SLM9"/>
<evidence type="ECO:0000313" key="2">
    <source>
        <dbReference type="EMBL" id="QDT57026.1"/>
    </source>
</evidence>
<gene>
    <name evidence="2" type="ORF">Pan44_50910</name>
</gene>
<dbReference type="KEGG" id="ccos:Pan44_50910"/>
<dbReference type="EMBL" id="CP036271">
    <property type="protein sequence ID" value="QDT57026.1"/>
    <property type="molecule type" value="Genomic_DNA"/>
</dbReference>
<organism evidence="2 3">
    <name type="scientific">Caulifigura coniformis</name>
    <dbReference type="NCBI Taxonomy" id="2527983"/>
    <lineage>
        <taxon>Bacteria</taxon>
        <taxon>Pseudomonadati</taxon>
        <taxon>Planctomycetota</taxon>
        <taxon>Planctomycetia</taxon>
        <taxon>Planctomycetales</taxon>
        <taxon>Planctomycetaceae</taxon>
        <taxon>Caulifigura</taxon>
    </lineage>
</organism>
<dbReference type="InParanoid" id="A0A517SLM9"/>
<protein>
    <recommendedName>
        <fullName evidence="4">Thioredoxin domain-containing protein</fullName>
    </recommendedName>
</protein>
<reference evidence="2 3" key="1">
    <citation type="submission" date="2019-02" db="EMBL/GenBank/DDBJ databases">
        <title>Deep-cultivation of Planctomycetes and their phenomic and genomic characterization uncovers novel biology.</title>
        <authorList>
            <person name="Wiegand S."/>
            <person name="Jogler M."/>
            <person name="Boedeker C."/>
            <person name="Pinto D."/>
            <person name="Vollmers J."/>
            <person name="Rivas-Marin E."/>
            <person name="Kohn T."/>
            <person name="Peeters S.H."/>
            <person name="Heuer A."/>
            <person name="Rast P."/>
            <person name="Oberbeckmann S."/>
            <person name="Bunk B."/>
            <person name="Jeske O."/>
            <person name="Meyerdierks A."/>
            <person name="Storesund J.E."/>
            <person name="Kallscheuer N."/>
            <person name="Luecker S."/>
            <person name="Lage O.M."/>
            <person name="Pohl T."/>
            <person name="Merkel B.J."/>
            <person name="Hornburger P."/>
            <person name="Mueller R.-W."/>
            <person name="Bruemmer F."/>
            <person name="Labrenz M."/>
            <person name="Spormann A.M."/>
            <person name="Op den Camp H."/>
            <person name="Overmann J."/>
            <person name="Amann R."/>
            <person name="Jetten M.S.M."/>
            <person name="Mascher T."/>
            <person name="Medema M.H."/>
            <person name="Devos D.P."/>
            <person name="Kaster A.-K."/>
            <person name="Ovreas L."/>
            <person name="Rohde M."/>
            <person name="Galperin M.Y."/>
            <person name="Jogler C."/>
        </authorList>
    </citation>
    <scope>NUCLEOTIDE SEQUENCE [LARGE SCALE GENOMIC DNA]</scope>
    <source>
        <strain evidence="2 3">Pan44</strain>
    </source>
</reference>
<evidence type="ECO:0000313" key="3">
    <source>
        <dbReference type="Proteomes" id="UP000315700"/>
    </source>
</evidence>
<keyword evidence="1" id="KW-0732">Signal</keyword>
<evidence type="ECO:0008006" key="4">
    <source>
        <dbReference type="Google" id="ProtNLM"/>
    </source>
</evidence>